<keyword evidence="7" id="KW-0378">Hydrolase</keyword>
<evidence type="ECO:0000256" key="4">
    <source>
        <dbReference type="ARBA" id="ARBA00022670"/>
    </source>
</evidence>
<proteinExistence type="inferred from homology"/>
<feature type="domain" description="Peptidase M14" evidence="13">
    <location>
        <begin position="107"/>
        <end position="218"/>
    </location>
</feature>
<dbReference type="GO" id="GO:0005615">
    <property type="term" value="C:extracellular space"/>
    <property type="evidence" value="ECO:0007669"/>
    <property type="project" value="TreeGrafter"/>
</dbReference>
<dbReference type="STRING" id="104452.A0A0L7K3G3"/>
<sequence length="218" mass="25308">MNVKHIFIFLFAIAVTSAVKNYDGYKVYKVEIKTNDELNVLKQVQSRNIGEFWEDQFDVSHVVKIMVAPARQVQFLEVLKSADVEVTEVIRDLQGTTESLFSLNWNQYHSLDEIYTWMDELAAAYPDIVSIYSIGRSFEDREIKGVILNYKPFENRTLIGMIEGTLHAREWISAATVTWIIKEFLTSTDPQVRALAENFEWHIFPVVNPDGYVYTFNH</sequence>
<gene>
    <name evidence="14" type="ORF">OBRU01_25543</name>
</gene>
<reference evidence="14 15" key="1">
    <citation type="journal article" date="2015" name="Genome Biol. Evol.">
        <title>The genome of winter moth (Operophtera brumata) provides a genomic perspective on sexual dimorphism and phenology.</title>
        <authorList>
            <person name="Derks M.F."/>
            <person name="Smit S."/>
            <person name="Salis L."/>
            <person name="Schijlen E."/>
            <person name="Bossers A."/>
            <person name="Mateman C."/>
            <person name="Pijl A.S."/>
            <person name="de Ridder D."/>
            <person name="Groenen M.A."/>
            <person name="Visser M.E."/>
            <person name="Megens H.J."/>
        </authorList>
    </citation>
    <scope>NUCLEOTIDE SEQUENCE [LARGE SCALE GENOMIC DNA]</scope>
    <source>
        <strain evidence="14">WM2013NL</strain>
        <tissue evidence="14">Head and thorax</tissue>
    </source>
</reference>
<comment type="similarity">
    <text evidence="2 11">Belongs to the peptidase M14 family.</text>
</comment>
<dbReference type="SUPFAM" id="SSF54897">
    <property type="entry name" value="Protease propeptides/inhibitors"/>
    <property type="match status" value="1"/>
</dbReference>
<dbReference type="SUPFAM" id="SSF53187">
    <property type="entry name" value="Zn-dependent exopeptidases"/>
    <property type="match status" value="1"/>
</dbReference>
<comment type="cofactor">
    <cofactor evidence="1">
        <name>Zn(2+)</name>
        <dbReference type="ChEBI" id="CHEBI:29105"/>
    </cofactor>
</comment>
<feature type="signal peptide" evidence="12">
    <location>
        <begin position="1"/>
        <end position="18"/>
    </location>
</feature>
<dbReference type="InterPro" id="IPR000834">
    <property type="entry name" value="Peptidase_M14"/>
</dbReference>
<keyword evidence="5" id="KW-0479">Metal-binding</keyword>
<dbReference type="SMART" id="SM00631">
    <property type="entry name" value="Zn_pept"/>
    <property type="match status" value="1"/>
</dbReference>
<evidence type="ECO:0000256" key="11">
    <source>
        <dbReference type="PROSITE-ProRule" id="PRU01379"/>
    </source>
</evidence>
<comment type="caution">
    <text evidence="14">The sequence shown here is derived from an EMBL/GenBank/DDBJ whole genome shotgun (WGS) entry which is preliminary data.</text>
</comment>
<evidence type="ECO:0000313" key="14">
    <source>
        <dbReference type="EMBL" id="KOB52204.1"/>
    </source>
</evidence>
<dbReference type="Pfam" id="PF00246">
    <property type="entry name" value="Peptidase_M14"/>
    <property type="match status" value="1"/>
</dbReference>
<accession>A0A0L7K3G3</accession>
<dbReference type="InterPro" id="IPR003146">
    <property type="entry name" value="M14A_act_pep"/>
</dbReference>
<evidence type="ECO:0000256" key="12">
    <source>
        <dbReference type="SAM" id="SignalP"/>
    </source>
</evidence>
<evidence type="ECO:0000256" key="7">
    <source>
        <dbReference type="ARBA" id="ARBA00022801"/>
    </source>
</evidence>
<evidence type="ECO:0000256" key="3">
    <source>
        <dbReference type="ARBA" id="ARBA00022645"/>
    </source>
</evidence>
<dbReference type="GO" id="GO:0008270">
    <property type="term" value="F:zinc ion binding"/>
    <property type="evidence" value="ECO:0007669"/>
    <property type="project" value="InterPro"/>
</dbReference>
<feature type="chain" id="PRO_5005572255" evidence="12">
    <location>
        <begin position="19"/>
        <end position="218"/>
    </location>
</feature>
<dbReference type="GO" id="GO:0004181">
    <property type="term" value="F:metallocarboxypeptidase activity"/>
    <property type="evidence" value="ECO:0007669"/>
    <property type="project" value="InterPro"/>
</dbReference>
<protein>
    <submittedName>
        <fullName evidence="14">Zinc carboxypeptidase A 1</fullName>
    </submittedName>
</protein>
<dbReference type="InterPro" id="IPR036990">
    <property type="entry name" value="M14A-like_propep"/>
</dbReference>
<keyword evidence="6 12" id="KW-0732">Signal</keyword>
<evidence type="ECO:0000256" key="10">
    <source>
        <dbReference type="ARBA" id="ARBA00023157"/>
    </source>
</evidence>
<comment type="caution">
    <text evidence="11">Lacks conserved residue(s) required for the propagation of feature annotation.</text>
</comment>
<dbReference type="GO" id="GO:0006508">
    <property type="term" value="P:proteolysis"/>
    <property type="evidence" value="ECO:0007669"/>
    <property type="project" value="UniProtKB-KW"/>
</dbReference>
<keyword evidence="8" id="KW-0862">Zinc</keyword>
<dbReference type="PANTHER" id="PTHR11705:SF153">
    <property type="entry name" value="ZINC CARBOXYPEPTIDASE A 1-LIKE PROTEIN"/>
    <property type="match status" value="1"/>
</dbReference>
<evidence type="ECO:0000259" key="13">
    <source>
        <dbReference type="PROSITE" id="PS52035"/>
    </source>
</evidence>
<dbReference type="Gene3D" id="3.30.70.340">
    <property type="entry name" value="Metallocarboxypeptidase-like"/>
    <property type="match status" value="1"/>
</dbReference>
<dbReference type="Pfam" id="PF02244">
    <property type="entry name" value="Propep_M14"/>
    <property type="match status" value="1"/>
</dbReference>
<organism evidence="14 15">
    <name type="scientific">Operophtera brumata</name>
    <name type="common">Winter moth</name>
    <name type="synonym">Phalaena brumata</name>
    <dbReference type="NCBI Taxonomy" id="104452"/>
    <lineage>
        <taxon>Eukaryota</taxon>
        <taxon>Metazoa</taxon>
        <taxon>Ecdysozoa</taxon>
        <taxon>Arthropoda</taxon>
        <taxon>Hexapoda</taxon>
        <taxon>Insecta</taxon>
        <taxon>Pterygota</taxon>
        <taxon>Neoptera</taxon>
        <taxon>Endopterygota</taxon>
        <taxon>Lepidoptera</taxon>
        <taxon>Glossata</taxon>
        <taxon>Ditrysia</taxon>
        <taxon>Geometroidea</taxon>
        <taxon>Geometridae</taxon>
        <taxon>Larentiinae</taxon>
        <taxon>Operophtera</taxon>
    </lineage>
</organism>
<evidence type="ECO:0000256" key="9">
    <source>
        <dbReference type="ARBA" id="ARBA00023049"/>
    </source>
</evidence>
<evidence type="ECO:0000256" key="6">
    <source>
        <dbReference type="ARBA" id="ARBA00022729"/>
    </source>
</evidence>
<dbReference type="Proteomes" id="UP000037510">
    <property type="component" value="Unassembled WGS sequence"/>
</dbReference>
<name>A0A0L7K3G3_OPEBR</name>
<feature type="non-terminal residue" evidence="14">
    <location>
        <position position="218"/>
    </location>
</feature>
<dbReference type="PANTHER" id="PTHR11705">
    <property type="entry name" value="PROTEASE FAMILY M14 CARBOXYPEPTIDASE A,B"/>
    <property type="match status" value="1"/>
</dbReference>
<keyword evidence="10" id="KW-1015">Disulfide bond</keyword>
<keyword evidence="3 14" id="KW-0121">Carboxypeptidase</keyword>
<evidence type="ECO:0000313" key="15">
    <source>
        <dbReference type="Proteomes" id="UP000037510"/>
    </source>
</evidence>
<keyword evidence="4" id="KW-0645">Protease</keyword>
<dbReference type="EMBL" id="JTDY01013001">
    <property type="protein sequence ID" value="KOB52204.1"/>
    <property type="molecule type" value="Genomic_DNA"/>
</dbReference>
<keyword evidence="15" id="KW-1185">Reference proteome</keyword>
<dbReference type="FunFam" id="3.40.630.10:FF:000084">
    <property type="entry name" value="Carboxypeptidase B2"/>
    <property type="match status" value="1"/>
</dbReference>
<evidence type="ECO:0000256" key="5">
    <source>
        <dbReference type="ARBA" id="ARBA00022723"/>
    </source>
</evidence>
<dbReference type="PROSITE" id="PS52035">
    <property type="entry name" value="PEPTIDASE_M14"/>
    <property type="match status" value="1"/>
</dbReference>
<evidence type="ECO:0000256" key="8">
    <source>
        <dbReference type="ARBA" id="ARBA00022833"/>
    </source>
</evidence>
<dbReference type="AlphaFoldDB" id="A0A0L7K3G3"/>
<dbReference type="Gene3D" id="3.40.630.10">
    <property type="entry name" value="Zn peptidases"/>
    <property type="match status" value="1"/>
</dbReference>
<evidence type="ECO:0000256" key="2">
    <source>
        <dbReference type="ARBA" id="ARBA00005988"/>
    </source>
</evidence>
<keyword evidence="9" id="KW-0482">Metalloprotease</keyword>
<evidence type="ECO:0000256" key="1">
    <source>
        <dbReference type="ARBA" id="ARBA00001947"/>
    </source>
</evidence>